<dbReference type="EMBL" id="JASBWR010000105">
    <property type="protein sequence ID" value="KAJ9095053.1"/>
    <property type="molecule type" value="Genomic_DNA"/>
</dbReference>
<dbReference type="Proteomes" id="UP001241377">
    <property type="component" value="Unassembled WGS sequence"/>
</dbReference>
<keyword evidence="2" id="KW-1185">Reference proteome</keyword>
<proteinExistence type="predicted"/>
<reference evidence="1" key="1">
    <citation type="submission" date="2023-04" db="EMBL/GenBank/DDBJ databases">
        <title>Draft Genome sequencing of Naganishia species isolated from polar environments using Oxford Nanopore Technology.</title>
        <authorList>
            <person name="Leo P."/>
            <person name="Venkateswaran K."/>
        </authorList>
    </citation>
    <scope>NUCLEOTIDE SEQUENCE</scope>
    <source>
        <strain evidence="1">MNA-CCFEE 5261</strain>
    </source>
</reference>
<evidence type="ECO:0000313" key="1">
    <source>
        <dbReference type="EMBL" id="KAJ9095053.1"/>
    </source>
</evidence>
<sequence length="614" mass="67973">MDGHNAYGSISSRLDPMLLPSIDSFDQQQSRTTTHTQQHSNGGAQLSSTTGGSLQLPALQGDTNGTMMNDTSSYLHDMDAVVRLDTLPDHQLQDPSPNRYLPYNPFPSHGHDHQRASTSKSAFTPEEMGLSRILSTGQDEPSPARDRRENDYFIHSQDHRKKFLGASSSQVFVKWLDEESGGMNPSSHLKHGMTSAEEMILPGQLELCNHPLPPQPELETYISTYFRTFHILYPVLDESWLRSQLSRPKGPQTAGEDVASPVVYLVVSLGASMTANSLQSSTVSKTYLDQAWKALSVILGRPFRSSVQALVLMAVALRLRSKDGVAWSMIGSAIRIGQSLGLHRYTVGPEASLDARIWYATMSLDAIGSIESGRPMTIRRSDYSASLTSFKDDTFTLGTTAQPVNVLAALAELCQEIAYIVQVLFPTNPATSSEYEIEVLEHIGLIHMRLETWAKSLPLQIRPGADTPVPGPFFPFATMLHMQYHQISNTLQTPLLDLSFDRHSHFRPESLYMQAPDDVASTSGCRGFLAQGLSPQFVDMYAAVNQMTRKKVMESFEPESLAPNAEEVSQPPEPEPTVDHTAVSIDELWSTLFGLSNTMESDVPQIRNDPPYRF</sequence>
<evidence type="ECO:0000313" key="2">
    <source>
        <dbReference type="Proteomes" id="UP001241377"/>
    </source>
</evidence>
<gene>
    <name evidence="1" type="ORF">QFC19_007733</name>
</gene>
<name>A0ACC2V7D8_9TREE</name>
<accession>A0ACC2V7D8</accession>
<protein>
    <submittedName>
        <fullName evidence="1">Uncharacterized protein</fullName>
    </submittedName>
</protein>
<comment type="caution">
    <text evidence="1">The sequence shown here is derived from an EMBL/GenBank/DDBJ whole genome shotgun (WGS) entry which is preliminary data.</text>
</comment>
<organism evidence="1 2">
    <name type="scientific">Naganishia cerealis</name>
    <dbReference type="NCBI Taxonomy" id="610337"/>
    <lineage>
        <taxon>Eukaryota</taxon>
        <taxon>Fungi</taxon>
        <taxon>Dikarya</taxon>
        <taxon>Basidiomycota</taxon>
        <taxon>Agaricomycotina</taxon>
        <taxon>Tremellomycetes</taxon>
        <taxon>Filobasidiales</taxon>
        <taxon>Filobasidiaceae</taxon>
        <taxon>Naganishia</taxon>
    </lineage>
</organism>